<keyword evidence="3" id="KW-0804">Transcription</keyword>
<dbReference type="InterPro" id="IPR050109">
    <property type="entry name" value="HTH-type_TetR-like_transc_reg"/>
</dbReference>
<dbReference type="InterPro" id="IPR009057">
    <property type="entry name" value="Homeodomain-like_sf"/>
</dbReference>
<comment type="caution">
    <text evidence="7">The sequence shown here is derived from an EMBL/GenBank/DDBJ whole genome shotgun (WGS) entry which is preliminary data.</text>
</comment>
<evidence type="ECO:0000256" key="4">
    <source>
        <dbReference type="PROSITE-ProRule" id="PRU00335"/>
    </source>
</evidence>
<feature type="region of interest" description="Disordered" evidence="5">
    <location>
        <begin position="1"/>
        <end position="26"/>
    </location>
</feature>
<organism evidence="7 8">
    <name type="scientific">Gordonia hankookensis</name>
    <dbReference type="NCBI Taxonomy" id="589403"/>
    <lineage>
        <taxon>Bacteria</taxon>
        <taxon>Bacillati</taxon>
        <taxon>Actinomycetota</taxon>
        <taxon>Actinomycetes</taxon>
        <taxon>Mycobacteriales</taxon>
        <taxon>Gordoniaceae</taxon>
        <taxon>Gordonia</taxon>
    </lineage>
</organism>
<dbReference type="PROSITE" id="PS50977">
    <property type="entry name" value="HTH_TETR_2"/>
    <property type="match status" value="1"/>
</dbReference>
<feature type="domain" description="HTH tetR-type" evidence="6">
    <location>
        <begin position="26"/>
        <end position="86"/>
    </location>
</feature>
<dbReference type="PANTHER" id="PTHR30055:SF234">
    <property type="entry name" value="HTH-TYPE TRANSCRIPTIONAL REGULATOR BETI"/>
    <property type="match status" value="1"/>
</dbReference>
<sequence length="222" mass="24554">MTTGFEDLWPAPGRGVTSTRTTETDKATEDRLLEATDRLVRQVGVRRLSMSEVARAAGVARGTLYRYYESRDVLLEALRRRTTEWFFDEVTEALTPLPTLSEQVGAFSEIIARTINPPRDQMPNHARSGTNPAAMIHILGTHGTEAVERTASFILPYVESARERGEIPQHTDITGASAWLARILLSFTIFQVSSNPDDDAQPVSELIVRYAVEGLAGPRGGR</sequence>
<proteinExistence type="predicted"/>
<dbReference type="EMBL" id="JACWMS010000001">
    <property type="protein sequence ID" value="MBD1319329.1"/>
    <property type="molecule type" value="Genomic_DNA"/>
</dbReference>
<gene>
    <name evidence="7" type="ORF">IDF66_07010</name>
</gene>
<evidence type="ECO:0000256" key="3">
    <source>
        <dbReference type="ARBA" id="ARBA00023163"/>
    </source>
</evidence>
<dbReference type="PRINTS" id="PR00455">
    <property type="entry name" value="HTHTETR"/>
</dbReference>
<evidence type="ECO:0000256" key="5">
    <source>
        <dbReference type="SAM" id="MobiDB-lite"/>
    </source>
</evidence>
<evidence type="ECO:0000259" key="6">
    <source>
        <dbReference type="PROSITE" id="PS50977"/>
    </source>
</evidence>
<dbReference type="Pfam" id="PF00440">
    <property type="entry name" value="TetR_N"/>
    <property type="match status" value="1"/>
</dbReference>
<dbReference type="Proteomes" id="UP000602395">
    <property type="component" value="Unassembled WGS sequence"/>
</dbReference>
<accession>A0ABR7W943</accession>
<dbReference type="Gene3D" id="1.10.357.10">
    <property type="entry name" value="Tetracycline Repressor, domain 2"/>
    <property type="match status" value="1"/>
</dbReference>
<reference evidence="7 8" key="1">
    <citation type="submission" date="2020-09" db="EMBL/GenBank/DDBJ databases">
        <title>Novel species in genus Gordonia.</title>
        <authorList>
            <person name="Zhang G."/>
        </authorList>
    </citation>
    <scope>NUCLEOTIDE SEQUENCE [LARGE SCALE GENOMIC DNA]</scope>
    <source>
        <strain evidence="7 8">ON-33</strain>
    </source>
</reference>
<protein>
    <submittedName>
        <fullName evidence="7">TetR/AcrR family transcriptional regulator</fullName>
    </submittedName>
</protein>
<dbReference type="SUPFAM" id="SSF46689">
    <property type="entry name" value="Homeodomain-like"/>
    <property type="match status" value="1"/>
</dbReference>
<evidence type="ECO:0000313" key="7">
    <source>
        <dbReference type="EMBL" id="MBD1319329.1"/>
    </source>
</evidence>
<name>A0ABR7W943_9ACTN</name>
<keyword evidence="2 4" id="KW-0238">DNA-binding</keyword>
<evidence type="ECO:0000256" key="1">
    <source>
        <dbReference type="ARBA" id="ARBA00023015"/>
    </source>
</evidence>
<evidence type="ECO:0000256" key="2">
    <source>
        <dbReference type="ARBA" id="ARBA00023125"/>
    </source>
</evidence>
<keyword evidence="1" id="KW-0805">Transcription regulation</keyword>
<keyword evidence="8" id="KW-1185">Reference proteome</keyword>
<dbReference type="RefSeq" id="WP_190266173.1">
    <property type="nucleotide sequence ID" value="NZ_BAABAD010000003.1"/>
</dbReference>
<dbReference type="PANTHER" id="PTHR30055">
    <property type="entry name" value="HTH-TYPE TRANSCRIPTIONAL REGULATOR RUTR"/>
    <property type="match status" value="1"/>
</dbReference>
<dbReference type="InterPro" id="IPR001647">
    <property type="entry name" value="HTH_TetR"/>
</dbReference>
<evidence type="ECO:0000313" key="8">
    <source>
        <dbReference type="Proteomes" id="UP000602395"/>
    </source>
</evidence>
<feature type="DNA-binding region" description="H-T-H motif" evidence="4">
    <location>
        <begin position="49"/>
        <end position="68"/>
    </location>
</feature>